<comment type="caution">
    <text evidence="2">The sequence shown here is derived from an EMBL/GenBank/DDBJ whole genome shotgun (WGS) entry which is preliminary data.</text>
</comment>
<feature type="compositionally biased region" description="Low complexity" evidence="1">
    <location>
        <begin position="133"/>
        <end position="144"/>
    </location>
</feature>
<evidence type="ECO:0000313" key="2">
    <source>
        <dbReference type="EMBL" id="CAF9910227.1"/>
    </source>
</evidence>
<feature type="compositionally biased region" description="Basic and acidic residues" evidence="1">
    <location>
        <begin position="574"/>
        <end position="588"/>
    </location>
</feature>
<dbReference type="Proteomes" id="UP000664203">
    <property type="component" value="Unassembled WGS sequence"/>
</dbReference>
<feature type="compositionally biased region" description="Polar residues" evidence="1">
    <location>
        <begin position="306"/>
        <end position="325"/>
    </location>
</feature>
<feature type="compositionally biased region" description="Basic and acidic residues" evidence="1">
    <location>
        <begin position="524"/>
        <end position="566"/>
    </location>
</feature>
<feature type="region of interest" description="Disordered" evidence="1">
    <location>
        <begin position="1"/>
        <end position="74"/>
    </location>
</feature>
<feature type="region of interest" description="Disordered" evidence="1">
    <location>
        <begin position="391"/>
        <end position="588"/>
    </location>
</feature>
<gene>
    <name evidence="2" type="ORF">ALECFALPRED_006427</name>
</gene>
<proteinExistence type="predicted"/>
<keyword evidence="3" id="KW-1185">Reference proteome</keyword>
<evidence type="ECO:0000313" key="3">
    <source>
        <dbReference type="Proteomes" id="UP000664203"/>
    </source>
</evidence>
<feature type="compositionally biased region" description="Basic and acidic residues" evidence="1">
    <location>
        <begin position="61"/>
        <end position="70"/>
    </location>
</feature>
<dbReference type="OrthoDB" id="3946796at2759"/>
<feature type="compositionally biased region" description="Polar residues" evidence="1">
    <location>
        <begin position="437"/>
        <end position="447"/>
    </location>
</feature>
<organism evidence="2 3">
    <name type="scientific">Alectoria fallacina</name>
    <dbReference type="NCBI Taxonomy" id="1903189"/>
    <lineage>
        <taxon>Eukaryota</taxon>
        <taxon>Fungi</taxon>
        <taxon>Dikarya</taxon>
        <taxon>Ascomycota</taxon>
        <taxon>Pezizomycotina</taxon>
        <taxon>Lecanoromycetes</taxon>
        <taxon>OSLEUM clade</taxon>
        <taxon>Lecanoromycetidae</taxon>
        <taxon>Lecanorales</taxon>
        <taxon>Lecanorineae</taxon>
        <taxon>Parmeliaceae</taxon>
        <taxon>Alectoria</taxon>
    </lineage>
</organism>
<dbReference type="AlphaFoldDB" id="A0A8H3EQF8"/>
<feature type="region of interest" description="Disordered" evidence="1">
    <location>
        <begin position="248"/>
        <end position="379"/>
    </location>
</feature>
<feature type="compositionally biased region" description="Low complexity" evidence="1">
    <location>
        <begin position="285"/>
        <end position="295"/>
    </location>
</feature>
<dbReference type="EMBL" id="CAJPDR010000041">
    <property type="protein sequence ID" value="CAF9910227.1"/>
    <property type="molecule type" value="Genomic_DNA"/>
</dbReference>
<feature type="region of interest" description="Disordered" evidence="1">
    <location>
        <begin position="133"/>
        <end position="177"/>
    </location>
</feature>
<evidence type="ECO:0008006" key="4">
    <source>
        <dbReference type="Google" id="ProtNLM"/>
    </source>
</evidence>
<evidence type="ECO:0000256" key="1">
    <source>
        <dbReference type="SAM" id="MobiDB-lite"/>
    </source>
</evidence>
<feature type="compositionally biased region" description="Polar residues" evidence="1">
    <location>
        <begin position="459"/>
        <end position="505"/>
    </location>
</feature>
<reference evidence="2" key="1">
    <citation type="submission" date="2021-03" db="EMBL/GenBank/DDBJ databases">
        <authorList>
            <person name="Tagirdzhanova G."/>
        </authorList>
    </citation>
    <scope>NUCLEOTIDE SEQUENCE</scope>
</reference>
<name>A0A8H3EQF8_9LECA</name>
<accession>A0A8H3EQF8</accession>
<feature type="compositionally biased region" description="Basic and acidic residues" evidence="1">
    <location>
        <begin position="391"/>
        <end position="402"/>
    </location>
</feature>
<protein>
    <recommendedName>
        <fullName evidence="4">Carboxylesterase family protein</fullName>
    </recommendedName>
</protein>
<sequence>MPRITRAALRSIEQQNESDIAASAPLPQTPFKGRAPLGEIAGNKSTENETTRIPEQVMAPAKKETADGKRGNAVKKAHKQVGEKVEECCVEVLEDEKECLYSSAAEEACQDLLKDGSRGMLHGTLAFNHTVTNTPPSAAANTASEQLSPKPTTPYFDSEMHNPDNTTSPEGKDEKEDSFVAKIESRTPIKMTSSEGIDMLLNEQSNKDDSFVEQIKTRTPSKRISRIEDSVEALDALEEEIEKVGDLIPASADGLQPPVKARKQADSQTASLDKKFSGSVRTKKSIGIQKKIGIGRPSTAVGPATLNPSAGATNTRTRPSTSLALQKTDMASPGSTRSAAQPIPEATLKKRISSVHKAPFQPVKSTKPPTRANFELPGDAIARKLKEQRVERLKREEEETPKPRAFKARPIRLSHAPEVKLTAATKARLSMAKGGTINRTRPSNGFENSKPVARPGPMTTASPNKRLSTLSAAKRSAQPTENGSTQPSFNGSARLTRGPSLNGSDTIRAPSALGANRPAPTAEESAHQKLKGKEVFGRTKVEIVEREKAKKEKEDAARKARADAAEQGRIASRKWAEKQKARKAEAGK</sequence>